<organism evidence="2 3">
    <name type="scientific">Roseivivax marinus</name>
    <dbReference type="NCBI Taxonomy" id="1379903"/>
    <lineage>
        <taxon>Bacteria</taxon>
        <taxon>Pseudomonadati</taxon>
        <taxon>Pseudomonadota</taxon>
        <taxon>Alphaproteobacteria</taxon>
        <taxon>Rhodobacterales</taxon>
        <taxon>Roseobacteraceae</taxon>
        <taxon>Roseivivax</taxon>
    </lineage>
</organism>
<dbReference type="RefSeq" id="WP_043847125.1">
    <property type="nucleotide sequence ID" value="NZ_AQQW01000021.1"/>
</dbReference>
<evidence type="ECO:0000313" key="2">
    <source>
        <dbReference type="EMBL" id="ETW10872.1"/>
    </source>
</evidence>
<dbReference type="AlphaFoldDB" id="W4HDP3"/>
<accession>W4HDP3</accession>
<dbReference type="EMBL" id="AQQW01000021">
    <property type="protein sequence ID" value="ETW10872.1"/>
    <property type="molecule type" value="Genomic_DNA"/>
</dbReference>
<comment type="caution">
    <text evidence="2">The sequence shown here is derived from an EMBL/GenBank/DDBJ whole genome shotgun (WGS) entry which is preliminary data.</text>
</comment>
<dbReference type="STRING" id="1379903.ATO8_19784"/>
<protein>
    <submittedName>
        <fullName evidence="2">Uncharacterized protein</fullName>
    </submittedName>
</protein>
<gene>
    <name evidence="2" type="ORF">ATO8_19784</name>
</gene>
<name>W4HDP3_9RHOB</name>
<evidence type="ECO:0000256" key="1">
    <source>
        <dbReference type="SAM" id="MobiDB-lite"/>
    </source>
</evidence>
<sequence>MSLFDCIQEGIDGGEIDAERGAEAQRLFNELRADYETRVGRDAANAAAAEDVKRIMAARAGRKRRLTLLRLQAARRNTQHLENHRTLRGVADPSDAMRIFINGDEMSPIPGIVPVAKSLKGFYHAELDRVLKTFGRNIIGQTRNKAKLAETVRELFGKSTGDEAAAELASAVRGVLDRARRDFNAAGGDIGKLDNYGLPMHHNARAMRQAGYEEWRDAIWDKLDWGRITDYQTERPFAAEGAVPPPGGRAEEFLGDVYRTITTEGWSKREPSFQERGLGVSSRGSASRVLHFRDGDAWLEYNETFGSEDPFSNIITALDGYSRDTASMRVLGPNPAAGLTYLGQTIQKRAAERPWLATPEESTRAAIRATRKAKAMLDLHSGAAQEPVDTMLANFLAGTRAVLVSAQLGSAAISAVTDIGFQAAAARKIGMDPGGVVSRLGRELVGDPANAARKGLIAEQLSNVGASQARYMGEVFTPETAARVSDFVMRASGLTRWTDAGRHAFQLEFMGFLADNAGKAWDDVPEPLRMVLERKGFTAAEWDTVRATPLHEEGGATFLIPHELRHRTDLEEGRADDLAVRLMSMIHEQTEYAVPSASLEGQALFLDQTRPGTFPGELMRSGLMYKSFGMSLLYNQTRRLMSHDGTRGKLAYFGKMAALVTLMGGVSLQMKEVVKGRDPRPMDDPAFLPAAILQGGGLGIFGDFLAAEENRFGGGIAETLAGPVVGAASDLIGLGLSTAKAPFGEGNIGREATNFLRYNTPVTGIWYWGTAFQRLLFDNLQRMVDPEAERAWREAARRRVRDYGNSAWWAPGEATPSRAPDLSSALQR</sequence>
<proteinExistence type="predicted"/>
<keyword evidence="3" id="KW-1185">Reference proteome</keyword>
<evidence type="ECO:0000313" key="3">
    <source>
        <dbReference type="Proteomes" id="UP000019063"/>
    </source>
</evidence>
<reference evidence="2 3" key="1">
    <citation type="journal article" date="2014" name="Antonie Van Leeuwenhoek">
        <title>Roseivivax atlanticus sp. nov., isolated from surface seawater of the Atlantic Ocean.</title>
        <authorList>
            <person name="Li G."/>
            <person name="Lai Q."/>
            <person name="Liu X."/>
            <person name="Sun F."/>
            <person name="Shao Z."/>
        </authorList>
    </citation>
    <scope>NUCLEOTIDE SEQUENCE [LARGE SCALE GENOMIC DNA]</scope>
    <source>
        <strain evidence="2 3">22II-s10s</strain>
    </source>
</reference>
<dbReference type="eggNOG" id="ENOG502Z8K0">
    <property type="taxonomic scope" value="Bacteria"/>
</dbReference>
<feature type="region of interest" description="Disordered" evidence="1">
    <location>
        <begin position="807"/>
        <end position="828"/>
    </location>
</feature>
<dbReference type="Proteomes" id="UP000019063">
    <property type="component" value="Unassembled WGS sequence"/>
</dbReference>